<evidence type="ECO:0000256" key="2">
    <source>
        <dbReference type="ARBA" id="ARBA00022630"/>
    </source>
</evidence>
<evidence type="ECO:0000256" key="5">
    <source>
        <dbReference type="PIRSR" id="PIRSR000350-3"/>
    </source>
</evidence>
<keyword evidence="4" id="KW-0560">Oxidoreductase</keyword>
<dbReference type="InterPro" id="IPR023753">
    <property type="entry name" value="FAD/NAD-binding_dom"/>
</dbReference>
<dbReference type="SUPFAM" id="SSF55424">
    <property type="entry name" value="FAD/NAD-linked reductases, dimerisation (C-terminal) domain"/>
    <property type="match status" value="1"/>
</dbReference>
<feature type="binding site" evidence="5">
    <location>
        <begin position="131"/>
        <end position="133"/>
    </location>
    <ligand>
        <name>FAD</name>
        <dbReference type="ChEBI" id="CHEBI:57692"/>
    </ligand>
</feature>
<comment type="caution">
    <text evidence="9">The sequence shown here is derived from an EMBL/GenBank/DDBJ whole genome shotgun (WGS) entry which is preliminary data.</text>
</comment>
<dbReference type="PANTHER" id="PTHR43014:SF2">
    <property type="entry name" value="MERCURIC REDUCTASE"/>
    <property type="match status" value="1"/>
</dbReference>
<gene>
    <name evidence="9" type="ORF">Ctaglu_18670</name>
</gene>
<dbReference type="InterPro" id="IPR004099">
    <property type="entry name" value="Pyr_nucl-diS_OxRdtase_dimer"/>
</dbReference>
<dbReference type="PRINTS" id="PR00411">
    <property type="entry name" value="PNDRDTASEI"/>
</dbReference>
<dbReference type="PIRSF" id="PIRSF000350">
    <property type="entry name" value="Mercury_reductase_MerA"/>
    <property type="match status" value="1"/>
</dbReference>
<evidence type="ECO:0000256" key="4">
    <source>
        <dbReference type="ARBA" id="ARBA00023002"/>
    </source>
</evidence>
<keyword evidence="10" id="KW-1185">Reference proteome</keyword>
<dbReference type="Pfam" id="PF07992">
    <property type="entry name" value="Pyr_redox_2"/>
    <property type="match status" value="1"/>
</dbReference>
<proteinExistence type="inferred from homology"/>
<feature type="binding site" evidence="5">
    <location>
        <position position="191"/>
    </location>
    <ligand>
        <name>NAD(+)</name>
        <dbReference type="ChEBI" id="CHEBI:57540"/>
    </ligand>
</feature>
<name>A0A401UL10_9CLOT</name>
<dbReference type="InterPro" id="IPR001100">
    <property type="entry name" value="Pyr_nuc-diS_OxRdtase"/>
</dbReference>
<accession>A0A401UL10</accession>
<evidence type="ECO:0000313" key="10">
    <source>
        <dbReference type="Proteomes" id="UP000287872"/>
    </source>
</evidence>
<feature type="binding site" evidence="5">
    <location>
        <begin position="168"/>
        <end position="175"/>
    </location>
    <ligand>
        <name>NAD(+)</name>
        <dbReference type="ChEBI" id="CHEBI:57540"/>
    </ligand>
</feature>
<keyword evidence="3 5" id="KW-0274">FAD</keyword>
<evidence type="ECO:0000256" key="6">
    <source>
        <dbReference type="PIRSR" id="PIRSR000350-4"/>
    </source>
</evidence>
<dbReference type="RefSeq" id="WP_125000521.1">
    <property type="nucleotide sequence ID" value="NZ_BHYK01000009.1"/>
</dbReference>
<keyword evidence="2" id="KW-0285">Flavoprotein</keyword>
<evidence type="ECO:0000256" key="1">
    <source>
        <dbReference type="ARBA" id="ARBA00007532"/>
    </source>
</evidence>
<dbReference type="Proteomes" id="UP000287872">
    <property type="component" value="Unassembled WGS sequence"/>
</dbReference>
<feature type="binding site" evidence="5">
    <location>
        <position position="298"/>
    </location>
    <ligand>
        <name>FAD</name>
        <dbReference type="ChEBI" id="CHEBI:57692"/>
    </ligand>
</feature>
<dbReference type="AlphaFoldDB" id="A0A401UL10"/>
<evidence type="ECO:0000256" key="3">
    <source>
        <dbReference type="ARBA" id="ARBA00022827"/>
    </source>
</evidence>
<dbReference type="Gene3D" id="3.50.50.60">
    <property type="entry name" value="FAD/NAD(P)-binding domain"/>
    <property type="match status" value="2"/>
</dbReference>
<dbReference type="EMBL" id="BHYK01000009">
    <property type="protein sequence ID" value="GCD10244.1"/>
    <property type="molecule type" value="Genomic_DNA"/>
</dbReference>
<feature type="disulfide bond" description="Redox-active" evidence="6">
    <location>
        <begin position="41"/>
        <end position="46"/>
    </location>
</feature>
<keyword evidence="5" id="KW-0520">NAD</keyword>
<feature type="domain" description="FAD/NAD(P)-binding" evidence="8">
    <location>
        <begin position="4"/>
        <end position="311"/>
    </location>
</feature>
<reference evidence="9 10" key="1">
    <citation type="submission" date="2018-11" db="EMBL/GenBank/DDBJ databases">
        <title>Genome sequencing and assembly of Clostridium tagluense strain A121.</title>
        <authorList>
            <person name="Murakami T."/>
            <person name="Segawa T."/>
            <person name="Shcherbakova V.A."/>
            <person name="Mori H."/>
            <person name="Yoshimura Y."/>
        </authorList>
    </citation>
    <scope>NUCLEOTIDE SEQUENCE [LARGE SCALE GENOMIC DNA]</scope>
    <source>
        <strain evidence="9 10">A121</strain>
    </source>
</reference>
<feature type="domain" description="Pyridine nucleotide-disulphide oxidoreductase dimerisation" evidence="7">
    <location>
        <begin position="333"/>
        <end position="438"/>
    </location>
</feature>
<dbReference type="FunFam" id="3.30.390.30:FF:000001">
    <property type="entry name" value="Dihydrolipoyl dehydrogenase"/>
    <property type="match status" value="1"/>
</dbReference>
<keyword evidence="5" id="KW-0547">Nucleotide-binding</keyword>
<dbReference type="InterPro" id="IPR036188">
    <property type="entry name" value="FAD/NAD-bd_sf"/>
</dbReference>
<comment type="cofactor">
    <cofactor evidence="5">
        <name>FAD</name>
        <dbReference type="ChEBI" id="CHEBI:57692"/>
    </cofactor>
    <text evidence="5">Binds 1 FAD per subunit.</text>
</comment>
<sequence>MKEYDIAIIGAGSGGLTAAYTAKGFSKKVILIDKNKPGGECTWSGCIPSKALINIAKEVHVAKKYSDLLVDTSEVLEKVRKVIHNVYEEESLEVLKRDGIDYINGFAKFIDINTLSVNGEKIKAKKIIISTGSSPMVPPIEGLKDINYLTNENIFIEKRLPESIIVLGGGAIGVELSQAMNRLGVKVSLVEMMDTILNREEPKLVTILERKLILEGVKIYTSYKAEKVSEKDGKISLSVIKDGILEIINADKILVCLGRVPNIKGLDLEKVSIRYNQKAIEVNKFLETSTKGIFAIGDVAGPYLFSHMANVQGITAVKNALLPIKKKIDYAHVAWCTFSEPELARAGLTEQEAREKYGDSIRVYEQDYKNLDRAKTKEDDEGLVKIICDKKGKVLGASILGERAGEMISEVQVVKTLGINFGKLTKVIHPYPTYGEILLKISKKVYLDNILNNPFVKLFRRK</sequence>
<dbReference type="OrthoDB" id="9807946at2"/>
<protein>
    <submittedName>
        <fullName evidence="9">Mercuric reductase</fullName>
    </submittedName>
</protein>
<dbReference type="PRINTS" id="PR00368">
    <property type="entry name" value="FADPNR"/>
</dbReference>
<dbReference type="Pfam" id="PF02852">
    <property type="entry name" value="Pyr_redox_dim"/>
    <property type="match status" value="1"/>
</dbReference>
<evidence type="ECO:0000259" key="8">
    <source>
        <dbReference type="Pfam" id="PF07992"/>
    </source>
</evidence>
<organism evidence="9 10">
    <name type="scientific">Clostridium tagluense</name>
    <dbReference type="NCBI Taxonomy" id="360422"/>
    <lineage>
        <taxon>Bacteria</taxon>
        <taxon>Bacillati</taxon>
        <taxon>Bacillota</taxon>
        <taxon>Clostridia</taxon>
        <taxon>Eubacteriales</taxon>
        <taxon>Clostridiaceae</taxon>
        <taxon>Clostridium</taxon>
    </lineage>
</organism>
<feature type="binding site" evidence="5">
    <location>
        <position position="50"/>
    </location>
    <ligand>
        <name>FAD</name>
        <dbReference type="ChEBI" id="CHEBI:57692"/>
    </ligand>
</feature>
<dbReference type="Gene3D" id="3.30.390.30">
    <property type="match status" value="1"/>
</dbReference>
<evidence type="ECO:0000313" key="9">
    <source>
        <dbReference type="EMBL" id="GCD10244.1"/>
    </source>
</evidence>
<comment type="similarity">
    <text evidence="1">Belongs to the class-I pyridine nucleotide-disulfide oxidoreductase family.</text>
</comment>
<feature type="binding site" evidence="5">
    <location>
        <position position="258"/>
    </location>
    <ligand>
        <name>NAD(+)</name>
        <dbReference type="ChEBI" id="CHEBI:57540"/>
    </ligand>
</feature>
<dbReference type="InterPro" id="IPR016156">
    <property type="entry name" value="FAD/NAD-linked_Rdtase_dimer_sf"/>
</dbReference>
<dbReference type="SUPFAM" id="SSF51905">
    <property type="entry name" value="FAD/NAD(P)-binding domain"/>
    <property type="match status" value="1"/>
</dbReference>
<dbReference type="GO" id="GO:0050660">
    <property type="term" value="F:flavin adenine dinucleotide binding"/>
    <property type="evidence" value="ECO:0007669"/>
    <property type="project" value="TreeGrafter"/>
</dbReference>
<dbReference type="PANTHER" id="PTHR43014">
    <property type="entry name" value="MERCURIC REDUCTASE"/>
    <property type="match status" value="1"/>
</dbReference>
<evidence type="ECO:0000259" key="7">
    <source>
        <dbReference type="Pfam" id="PF02852"/>
    </source>
</evidence>
<dbReference type="GO" id="GO:0003955">
    <property type="term" value="F:NAD(P)H dehydrogenase (quinone) activity"/>
    <property type="evidence" value="ECO:0007669"/>
    <property type="project" value="TreeGrafter"/>
</dbReference>